<evidence type="ECO:0000313" key="1">
    <source>
        <dbReference type="EMBL" id="MEQ2243033.1"/>
    </source>
</evidence>
<accession>A0ABV0UCV7</accession>
<organism evidence="1 2">
    <name type="scientific">Ilyodon furcidens</name>
    <name type="common">goldbreast splitfin</name>
    <dbReference type="NCBI Taxonomy" id="33524"/>
    <lineage>
        <taxon>Eukaryota</taxon>
        <taxon>Metazoa</taxon>
        <taxon>Chordata</taxon>
        <taxon>Craniata</taxon>
        <taxon>Vertebrata</taxon>
        <taxon>Euteleostomi</taxon>
        <taxon>Actinopterygii</taxon>
        <taxon>Neopterygii</taxon>
        <taxon>Teleostei</taxon>
        <taxon>Neoteleostei</taxon>
        <taxon>Acanthomorphata</taxon>
        <taxon>Ovalentaria</taxon>
        <taxon>Atherinomorphae</taxon>
        <taxon>Cyprinodontiformes</taxon>
        <taxon>Goodeidae</taxon>
        <taxon>Ilyodon</taxon>
    </lineage>
</organism>
<comment type="caution">
    <text evidence="1">The sequence shown here is derived from an EMBL/GenBank/DDBJ whole genome shotgun (WGS) entry which is preliminary data.</text>
</comment>
<keyword evidence="2" id="KW-1185">Reference proteome</keyword>
<sequence length="126" mass="14505">MFEFAKDACFVFLFVFMSLNSCYRLFLHRCFGLDNRQLCPALLCSSHADMKALPQLAVCTQPFINVSMCMRISVFVLNELPELLETQDKHVCHLRFWTIFQNIATMGSNVTPCNDKIIQLTKNTKS</sequence>
<protein>
    <recommendedName>
        <fullName evidence="3">Secreted protein</fullName>
    </recommendedName>
</protein>
<evidence type="ECO:0008006" key="3">
    <source>
        <dbReference type="Google" id="ProtNLM"/>
    </source>
</evidence>
<dbReference type="Proteomes" id="UP001482620">
    <property type="component" value="Unassembled WGS sequence"/>
</dbReference>
<dbReference type="EMBL" id="JAHRIQ010069651">
    <property type="protein sequence ID" value="MEQ2243033.1"/>
    <property type="molecule type" value="Genomic_DNA"/>
</dbReference>
<evidence type="ECO:0000313" key="2">
    <source>
        <dbReference type="Proteomes" id="UP001482620"/>
    </source>
</evidence>
<proteinExistence type="predicted"/>
<name>A0ABV0UCV7_9TELE</name>
<gene>
    <name evidence="1" type="ORF">ILYODFUR_002828</name>
</gene>
<reference evidence="1 2" key="1">
    <citation type="submission" date="2021-06" db="EMBL/GenBank/DDBJ databases">
        <authorList>
            <person name="Palmer J.M."/>
        </authorList>
    </citation>
    <scope>NUCLEOTIDE SEQUENCE [LARGE SCALE GENOMIC DNA]</scope>
    <source>
        <strain evidence="2">if_2019</strain>
        <tissue evidence="1">Muscle</tissue>
    </source>
</reference>